<proteinExistence type="predicted"/>
<dbReference type="PROSITE" id="PS51833">
    <property type="entry name" value="HDOD"/>
    <property type="match status" value="1"/>
</dbReference>
<reference evidence="4" key="1">
    <citation type="journal article" date="2019" name="Int. J. Syst. Evol. Microbiol.">
        <title>The Global Catalogue of Microorganisms (GCM) 10K type strain sequencing project: providing services to taxonomists for standard genome sequencing and annotation.</title>
        <authorList>
            <consortium name="The Broad Institute Genomics Platform"/>
            <consortium name="The Broad Institute Genome Sequencing Center for Infectious Disease"/>
            <person name="Wu L."/>
            <person name="Ma J."/>
        </authorList>
    </citation>
    <scope>NUCLEOTIDE SEQUENCE [LARGE SCALE GENOMIC DNA]</scope>
    <source>
        <strain evidence="4">CCUG 49339</strain>
    </source>
</reference>
<keyword evidence="4" id="KW-1185">Reference proteome</keyword>
<dbReference type="PANTHER" id="PTHR33525">
    <property type="match status" value="1"/>
</dbReference>
<dbReference type="Gene3D" id="3.20.20.450">
    <property type="entry name" value="EAL domain"/>
    <property type="match status" value="1"/>
</dbReference>
<evidence type="ECO:0000259" key="1">
    <source>
        <dbReference type="PROSITE" id="PS50883"/>
    </source>
</evidence>
<accession>A0ABW4LMZ3</accession>
<evidence type="ECO:0000313" key="3">
    <source>
        <dbReference type="EMBL" id="MFD1736477.1"/>
    </source>
</evidence>
<organism evidence="3 4">
    <name type="scientific">Bacillus salitolerans</name>
    <dbReference type="NCBI Taxonomy" id="1437434"/>
    <lineage>
        <taxon>Bacteria</taxon>
        <taxon>Bacillati</taxon>
        <taxon>Bacillota</taxon>
        <taxon>Bacilli</taxon>
        <taxon>Bacillales</taxon>
        <taxon>Bacillaceae</taxon>
        <taxon>Bacillus</taxon>
    </lineage>
</organism>
<dbReference type="EMBL" id="JBHUEM010000008">
    <property type="protein sequence ID" value="MFD1736477.1"/>
    <property type="molecule type" value="Genomic_DNA"/>
</dbReference>
<evidence type="ECO:0000259" key="2">
    <source>
        <dbReference type="PROSITE" id="PS51833"/>
    </source>
</evidence>
<dbReference type="SMART" id="SM00052">
    <property type="entry name" value="EAL"/>
    <property type="match status" value="1"/>
</dbReference>
<gene>
    <name evidence="3" type="ORF">ACFSCX_07855</name>
</gene>
<feature type="domain" description="HDOD" evidence="2">
    <location>
        <begin position="201"/>
        <end position="406"/>
    </location>
</feature>
<dbReference type="Gene3D" id="1.10.3210.10">
    <property type="entry name" value="Hypothetical protein af1432"/>
    <property type="match status" value="1"/>
</dbReference>
<dbReference type="InterPro" id="IPR001633">
    <property type="entry name" value="EAL_dom"/>
</dbReference>
<evidence type="ECO:0000313" key="4">
    <source>
        <dbReference type="Proteomes" id="UP001597214"/>
    </source>
</evidence>
<dbReference type="PANTHER" id="PTHR33525:SF4">
    <property type="entry name" value="CYCLIC DI-GMP PHOSPHODIESTERASE CDGJ"/>
    <property type="match status" value="1"/>
</dbReference>
<dbReference type="RefSeq" id="WP_377927635.1">
    <property type="nucleotide sequence ID" value="NZ_JBHUEM010000008.1"/>
</dbReference>
<comment type="caution">
    <text evidence="3">The sequence shown here is derived from an EMBL/GenBank/DDBJ whole genome shotgun (WGS) entry which is preliminary data.</text>
</comment>
<dbReference type="InterPro" id="IPR014408">
    <property type="entry name" value="dGMP_Pdiesterase_EAL/HD-GYP"/>
</dbReference>
<dbReference type="Pfam" id="PF08668">
    <property type="entry name" value="HDOD"/>
    <property type="match status" value="1"/>
</dbReference>
<dbReference type="InterPro" id="IPR035919">
    <property type="entry name" value="EAL_sf"/>
</dbReference>
<dbReference type="PIRSF" id="PIRSF003180">
    <property type="entry name" value="DiGMPpdiest_YuxH"/>
    <property type="match status" value="1"/>
</dbReference>
<dbReference type="PROSITE" id="PS50883">
    <property type="entry name" value="EAL"/>
    <property type="match status" value="1"/>
</dbReference>
<sequence>MEVYVARQPIFNEKEEVTAYELLYRNSPHNGYSHTNGDKATSEVIVNSFLNIGLGELSKGKPCFINFTENLLKLKLPTYFTPLSIVVEVLEDVKATDEIISICKELKQHGYTIALDDFFLLHGDENVLSLLHYVDIVKIDFRSTTREARNQLMEYLKPYNLKFLAEKVETRDEYDQATRDGYTYFQGYFFSKPVILQSHDIPPYYYSYLLVLEELDMPIPDIDHITKVIERDLSISYKLLKLINSPVIRPKYEVSSIKQAVVLLGLIEIKKWIYVLAIKGESSEQDESSKEIIHLSLLRAKLGELIGSSLGQQLNGSKYFLLGMFSLVDSILHVPMEKILSELPLASDIKEALLGKPNELKELLDVVKSVERMQLKAKVVNSFSTVLKDVDLFALYSEASLWADQLMKEVDGIEVN</sequence>
<feature type="domain" description="EAL" evidence="1">
    <location>
        <begin position="1"/>
        <end position="207"/>
    </location>
</feature>
<protein>
    <submittedName>
        <fullName evidence="3">EAL and HDOD domain-containing protein</fullName>
    </submittedName>
</protein>
<dbReference type="SUPFAM" id="SSF141868">
    <property type="entry name" value="EAL domain-like"/>
    <property type="match status" value="1"/>
</dbReference>
<dbReference type="Pfam" id="PF00563">
    <property type="entry name" value="EAL"/>
    <property type="match status" value="1"/>
</dbReference>
<dbReference type="Proteomes" id="UP001597214">
    <property type="component" value="Unassembled WGS sequence"/>
</dbReference>
<dbReference type="InterPro" id="IPR052340">
    <property type="entry name" value="RNase_Y/CdgJ"/>
</dbReference>
<name>A0ABW4LMZ3_9BACI</name>
<dbReference type="InterPro" id="IPR013976">
    <property type="entry name" value="HDOD"/>
</dbReference>
<dbReference type="SUPFAM" id="SSF109604">
    <property type="entry name" value="HD-domain/PDEase-like"/>
    <property type="match status" value="1"/>
</dbReference>